<name>A0A8T9Q4E4_9BACT</name>
<dbReference type="KEGG" id="hcu:MUN79_14400"/>
<dbReference type="Proteomes" id="UP000831796">
    <property type="component" value="Chromosome"/>
</dbReference>
<dbReference type="RefSeq" id="WP_244673407.1">
    <property type="nucleotide sequence ID" value="NZ_CP095046.1"/>
</dbReference>
<protein>
    <submittedName>
        <fullName evidence="1">Uncharacterized protein</fullName>
    </submittedName>
</protein>
<dbReference type="AlphaFoldDB" id="A0A8T9Q4E4"/>
<organism evidence="1 2">
    <name type="scientific">Hymenobacter cellulosilyticus</name>
    <dbReference type="NCBI Taxonomy" id="2932248"/>
    <lineage>
        <taxon>Bacteria</taxon>
        <taxon>Pseudomonadati</taxon>
        <taxon>Bacteroidota</taxon>
        <taxon>Cytophagia</taxon>
        <taxon>Cytophagales</taxon>
        <taxon>Hymenobacteraceae</taxon>
        <taxon>Hymenobacter</taxon>
    </lineage>
</organism>
<sequence>MANKILPPNITPADYRDATLNWVQTIERPTSEAYKIFEVDSTQLTAVSFPLEAIISLLSTVRVHYIEARFLVVNDRFSIGLYATDVNHVRLSGYYQAYSWWTTPIMGAPAKSFTGTDQAPTPWLAPGLRPGRTCHRLS</sequence>
<evidence type="ECO:0000313" key="1">
    <source>
        <dbReference type="EMBL" id="UOQ69983.1"/>
    </source>
</evidence>
<reference evidence="1" key="1">
    <citation type="submission" date="2022-04" db="EMBL/GenBank/DDBJ databases">
        <title>Hymenobacter sp. isolated from the air.</title>
        <authorList>
            <person name="Won M."/>
            <person name="Lee C.-M."/>
            <person name="Woen H.-Y."/>
            <person name="Kwon S.-W."/>
        </authorList>
    </citation>
    <scope>NUCLEOTIDE SEQUENCE</scope>
    <source>
        <strain evidence="1">5116S-3</strain>
    </source>
</reference>
<gene>
    <name evidence="1" type="ORF">MUN79_14400</name>
</gene>
<keyword evidence="2" id="KW-1185">Reference proteome</keyword>
<dbReference type="EMBL" id="CP095046">
    <property type="protein sequence ID" value="UOQ69983.1"/>
    <property type="molecule type" value="Genomic_DNA"/>
</dbReference>
<evidence type="ECO:0000313" key="2">
    <source>
        <dbReference type="Proteomes" id="UP000831796"/>
    </source>
</evidence>
<proteinExistence type="predicted"/>
<accession>A0A8T9Q4E4</accession>